<organism evidence="3 4">
    <name type="scientific">Mya arenaria</name>
    <name type="common">Soft-shell clam</name>
    <dbReference type="NCBI Taxonomy" id="6604"/>
    <lineage>
        <taxon>Eukaryota</taxon>
        <taxon>Metazoa</taxon>
        <taxon>Spiralia</taxon>
        <taxon>Lophotrochozoa</taxon>
        <taxon>Mollusca</taxon>
        <taxon>Bivalvia</taxon>
        <taxon>Autobranchia</taxon>
        <taxon>Heteroconchia</taxon>
        <taxon>Euheterodonta</taxon>
        <taxon>Imparidentia</taxon>
        <taxon>Neoheterodontei</taxon>
        <taxon>Myida</taxon>
        <taxon>Myoidea</taxon>
        <taxon>Myidae</taxon>
        <taxon>Mya</taxon>
    </lineage>
</organism>
<dbReference type="InterPro" id="IPR006652">
    <property type="entry name" value="Kelch_1"/>
</dbReference>
<keyword evidence="1" id="KW-0880">Kelch repeat</keyword>
<evidence type="ECO:0000256" key="1">
    <source>
        <dbReference type="ARBA" id="ARBA00022441"/>
    </source>
</evidence>
<evidence type="ECO:0000313" key="4">
    <source>
        <dbReference type="Proteomes" id="UP001164746"/>
    </source>
</evidence>
<dbReference type="SUPFAM" id="SSF117281">
    <property type="entry name" value="Kelch motif"/>
    <property type="match status" value="1"/>
</dbReference>
<protein>
    <submittedName>
        <fullName evidence="3">KLH25-like protein</fullName>
    </submittedName>
</protein>
<evidence type="ECO:0000313" key="3">
    <source>
        <dbReference type="EMBL" id="WAR07589.1"/>
    </source>
</evidence>
<dbReference type="Pfam" id="PF24681">
    <property type="entry name" value="Kelch_KLHDC2_KLHL20_DRC7"/>
    <property type="match status" value="1"/>
</dbReference>
<accession>A0ABY7EEN0</accession>
<evidence type="ECO:0000256" key="2">
    <source>
        <dbReference type="ARBA" id="ARBA00022737"/>
    </source>
</evidence>
<gene>
    <name evidence="3" type="ORF">MAR_017547</name>
</gene>
<dbReference type="PANTHER" id="PTHR45632">
    <property type="entry name" value="LD33804P"/>
    <property type="match status" value="1"/>
</dbReference>
<keyword evidence="4" id="KW-1185">Reference proteome</keyword>
<keyword evidence="2" id="KW-0677">Repeat</keyword>
<dbReference type="PANTHER" id="PTHR45632:SF3">
    <property type="entry name" value="KELCH-LIKE PROTEIN 32"/>
    <property type="match status" value="1"/>
</dbReference>
<sequence length="519" mass="58639">MICKVTLYPDYDYGRILICYIINKGKAFVSNLDSDILQYKDAAPAMTTEIELQQSIYPLDRPTPNGHVFTFPPLPQHGLNRALLATAPFIGNETLSGTRVDDVNGNLAETLSPVPLTSPTATLAIQLPEDVHHDLAKYLSSGDRQELNINQANVNSYLNIANNLNHKNLKRICNHFLNGNDCKTRTWENNSRICKLCLNVHDKHPSSTNKASVGTNPRVPSYEIMFPKDVHCSNSHKNVFVMDIRKHKEVHRIEQKKVTKFGDRFAVCAAYAKKCPYLFVSGGNGKTDRSLFKYDVVENKWSQCHHLKHPRSKHVMAFVQNCVYIIGGQESASIERYELENGHCSELRPNLPVRVHCAAHVVYNDKIFIFGGKTLRNEVQIVQCIDTKANSTSRLSDLPFPCSGGQAIVVKDKIYLATNHGHMIKYDPETGQSELCSQQPYNRKHFVMYEKNGYLHIFGGVRTDGKVEEEGTVYKFCPLGNEWKRSVSFGVPLPIHTSCTIVYPKECPVTPFRKMFGYC</sequence>
<dbReference type="SMART" id="SM00612">
    <property type="entry name" value="Kelch"/>
    <property type="match status" value="2"/>
</dbReference>
<dbReference type="InterPro" id="IPR015915">
    <property type="entry name" value="Kelch-typ_b-propeller"/>
</dbReference>
<dbReference type="EMBL" id="CP111017">
    <property type="protein sequence ID" value="WAR07589.1"/>
    <property type="molecule type" value="Genomic_DNA"/>
</dbReference>
<reference evidence="3" key="1">
    <citation type="submission" date="2022-11" db="EMBL/GenBank/DDBJ databases">
        <title>Centuries of genome instability and evolution in soft-shell clam transmissible cancer (bioRxiv).</title>
        <authorList>
            <person name="Hart S.F.M."/>
            <person name="Yonemitsu M.A."/>
            <person name="Giersch R.M."/>
            <person name="Beal B.F."/>
            <person name="Arriagada G."/>
            <person name="Davis B.W."/>
            <person name="Ostrander E.A."/>
            <person name="Goff S.P."/>
            <person name="Metzger M.J."/>
        </authorList>
    </citation>
    <scope>NUCLEOTIDE SEQUENCE</scope>
    <source>
        <strain evidence="3">MELC-2E11</strain>
        <tissue evidence="3">Siphon/mantle</tissue>
    </source>
</reference>
<dbReference type="Gene3D" id="2.120.10.80">
    <property type="entry name" value="Kelch-type beta propeller"/>
    <property type="match status" value="1"/>
</dbReference>
<proteinExistence type="predicted"/>
<name>A0ABY7EEN0_MYAAR</name>
<dbReference type="Proteomes" id="UP001164746">
    <property type="component" value="Chromosome 6"/>
</dbReference>